<keyword evidence="3" id="KW-1185">Reference proteome</keyword>
<accession>A0A9P4VQ45</accession>
<comment type="caution">
    <text evidence="2">The sequence shown here is derived from an EMBL/GenBank/DDBJ whole genome shotgun (WGS) entry which is preliminary data.</text>
</comment>
<feature type="compositionally biased region" description="Low complexity" evidence="1">
    <location>
        <begin position="1"/>
        <end position="14"/>
    </location>
</feature>
<evidence type="ECO:0000313" key="3">
    <source>
        <dbReference type="Proteomes" id="UP000799429"/>
    </source>
</evidence>
<sequence>MIIPTIPTISPYPYHSILPKRPNIPPLRPTPNVPPSQHPPPPPPPKPGSNNPLIAKSLRLSLSLSLPRQGEDRRQCIA</sequence>
<name>A0A9P4VQ45_9PEZI</name>
<evidence type="ECO:0000313" key="2">
    <source>
        <dbReference type="EMBL" id="KAF2836159.1"/>
    </source>
</evidence>
<proteinExistence type="predicted"/>
<protein>
    <submittedName>
        <fullName evidence="2">Uncharacterized protein</fullName>
    </submittedName>
</protein>
<organism evidence="2 3">
    <name type="scientific">Patellaria atrata CBS 101060</name>
    <dbReference type="NCBI Taxonomy" id="1346257"/>
    <lineage>
        <taxon>Eukaryota</taxon>
        <taxon>Fungi</taxon>
        <taxon>Dikarya</taxon>
        <taxon>Ascomycota</taxon>
        <taxon>Pezizomycotina</taxon>
        <taxon>Dothideomycetes</taxon>
        <taxon>Dothideomycetes incertae sedis</taxon>
        <taxon>Patellariales</taxon>
        <taxon>Patellariaceae</taxon>
        <taxon>Patellaria</taxon>
    </lineage>
</organism>
<dbReference type="Proteomes" id="UP000799429">
    <property type="component" value="Unassembled WGS sequence"/>
</dbReference>
<gene>
    <name evidence="2" type="ORF">M501DRAFT_1060383</name>
</gene>
<feature type="region of interest" description="Disordered" evidence="1">
    <location>
        <begin position="1"/>
        <end position="53"/>
    </location>
</feature>
<evidence type="ECO:0000256" key="1">
    <source>
        <dbReference type="SAM" id="MobiDB-lite"/>
    </source>
</evidence>
<dbReference type="EMBL" id="MU006105">
    <property type="protein sequence ID" value="KAF2836159.1"/>
    <property type="molecule type" value="Genomic_DNA"/>
</dbReference>
<feature type="compositionally biased region" description="Pro residues" evidence="1">
    <location>
        <begin position="22"/>
        <end position="47"/>
    </location>
</feature>
<dbReference type="AlphaFoldDB" id="A0A9P4VQ45"/>
<reference evidence="2" key="1">
    <citation type="journal article" date="2020" name="Stud. Mycol.">
        <title>101 Dothideomycetes genomes: a test case for predicting lifestyles and emergence of pathogens.</title>
        <authorList>
            <person name="Haridas S."/>
            <person name="Albert R."/>
            <person name="Binder M."/>
            <person name="Bloem J."/>
            <person name="Labutti K."/>
            <person name="Salamov A."/>
            <person name="Andreopoulos B."/>
            <person name="Baker S."/>
            <person name="Barry K."/>
            <person name="Bills G."/>
            <person name="Bluhm B."/>
            <person name="Cannon C."/>
            <person name="Castanera R."/>
            <person name="Culley D."/>
            <person name="Daum C."/>
            <person name="Ezra D."/>
            <person name="Gonzalez J."/>
            <person name="Henrissat B."/>
            <person name="Kuo A."/>
            <person name="Liang C."/>
            <person name="Lipzen A."/>
            <person name="Lutzoni F."/>
            <person name="Magnuson J."/>
            <person name="Mondo S."/>
            <person name="Nolan M."/>
            <person name="Ohm R."/>
            <person name="Pangilinan J."/>
            <person name="Park H.-J."/>
            <person name="Ramirez L."/>
            <person name="Alfaro M."/>
            <person name="Sun H."/>
            <person name="Tritt A."/>
            <person name="Yoshinaga Y."/>
            <person name="Zwiers L.-H."/>
            <person name="Turgeon B."/>
            <person name="Goodwin S."/>
            <person name="Spatafora J."/>
            <person name="Crous P."/>
            <person name="Grigoriev I."/>
        </authorList>
    </citation>
    <scope>NUCLEOTIDE SEQUENCE</scope>
    <source>
        <strain evidence="2">CBS 101060</strain>
    </source>
</reference>